<dbReference type="VEuPathDB" id="CryptoDB:Cvel_6902"/>
<dbReference type="AlphaFoldDB" id="A0A0G4HHR4"/>
<proteinExistence type="predicted"/>
<evidence type="ECO:0000313" key="2">
    <source>
        <dbReference type="EMBL" id="CEM43650.1"/>
    </source>
</evidence>
<protein>
    <submittedName>
        <fullName evidence="2">Uncharacterized protein</fullName>
    </submittedName>
</protein>
<reference evidence="2" key="1">
    <citation type="submission" date="2014-11" db="EMBL/GenBank/DDBJ databases">
        <authorList>
            <person name="Otto D Thomas"/>
            <person name="Naeem Raeece"/>
        </authorList>
    </citation>
    <scope>NUCLEOTIDE SEQUENCE</scope>
</reference>
<gene>
    <name evidence="2" type="ORF">Cvel_6902</name>
</gene>
<feature type="region of interest" description="Disordered" evidence="1">
    <location>
        <begin position="1"/>
        <end position="38"/>
    </location>
</feature>
<accession>A0A0G4HHR4</accession>
<evidence type="ECO:0000256" key="1">
    <source>
        <dbReference type="SAM" id="MobiDB-lite"/>
    </source>
</evidence>
<sequence>MLRTTSRTIGKPGIPSREVSVNAPSEAPYEKPEKDTSLQTVETVGQLDAEVIHDLNEAVDGVLTKVVCRVVIPSKAK</sequence>
<name>A0A0G4HHR4_9ALVE</name>
<dbReference type="EMBL" id="CDMZ01002735">
    <property type="protein sequence ID" value="CEM43650.1"/>
    <property type="molecule type" value="Genomic_DNA"/>
</dbReference>
<organism evidence="2">
    <name type="scientific">Chromera velia CCMP2878</name>
    <dbReference type="NCBI Taxonomy" id="1169474"/>
    <lineage>
        <taxon>Eukaryota</taxon>
        <taxon>Sar</taxon>
        <taxon>Alveolata</taxon>
        <taxon>Colpodellida</taxon>
        <taxon>Chromeraceae</taxon>
        <taxon>Chromera</taxon>
    </lineage>
</organism>